<sequence>MAAGIVKRCVGILQYQSEPVLDDDYYARYAYHRVGELLELLLSWSRQSIDEWRNALWTAFLDADFLSVDIAIWCTELEAILESFQQSDDPLLGRILEYLLSDGNLENLFEKSILGSGQRILFILARLKAQSSFIIPEEHWNCCFDTFSRYDFSSSTDDDSEIDWFKGNLEKFKTFIRNGRNGPIPGEPQESSLESTSQQASDSHSISFSQPPVSRGWHAVWNVVRGFSLLGLKRRVQAGDVEMGDLTDVDAPAEGMIAMAGIGEDRNSEQNHSLEVDGGICNQREEDEN</sequence>
<protein>
    <submittedName>
        <fullName evidence="2">Uncharacterized protein</fullName>
    </submittedName>
</protein>
<feature type="region of interest" description="Disordered" evidence="1">
    <location>
        <begin position="177"/>
        <end position="212"/>
    </location>
</feature>
<feature type="compositionally biased region" description="Polar residues" evidence="1">
    <location>
        <begin position="189"/>
        <end position="212"/>
    </location>
</feature>
<dbReference type="OrthoDB" id="10644618at2759"/>
<accession>A0A4V4HG65</accession>
<dbReference type="AlphaFoldDB" id="A0A4V4HG65"/>
<dbReference type="EMBL" id="ML179152">
    <property type="protein sequence ID" value="THU97585.1"/>
    <property type="molecule type" value="Genomic_DNA"/>
</dbReference>
<name>A0A4V4HG65_DENBC</name>
<reference evidence="2 3" key="1">
    <citation type="journal article" date="2019" name="Nat. Ecol. Evol.">
        <title>Megaphylogeny resolves global patterns of mushroom evolution.</title>
        <authorList>
            <person name="Varga T."/>
            <person name="Krizsan K."/>
            <person name="Foldi C."/>
            <person name="Dima B."/>
            <person name="Sanchez-Garcia M."/>
            <person name="Sanchez-Ramirez S."/>
            <person name="Szollosi G.J."/>
            <person name="Szarkandi J.G."/>
            <person name="Papp V."/>
            <person name="Albert L."/>
            <person name="Andreopoulos W."/>
            <person name="Angelini C."/>
            <person name="Antonin V."/>
            <person name="Barry K.W."/>
            <person name="Bougher N.L."/>
            <person name="Buchanan P."/>
            <person name="Buyck B."/>
            <person name="Bense V."/>
            <person name="Catcheside P."/>
            <person name="Chovatia M."/>
            <person name="Cooper J."/>
            <person name="Damon W."/>
            <person name="Desjardin D."/>
            <person name="Finy P."/>
            <person name="Geml J."/>
            <person name="Haridas S."/>
            <person name="Hughes K."/>
            <person name="Justo A."/>
            <person name="Karasinski D."/>
            <person name="Kautmanova I."/>
            <person name="Kiss B."/>
            <person name="Kocsube S."/>
            <person name="Kotiranta H."/>
            <person name="LaButti K.M."/>
            <person name="Lechner B.E."/>
            <person name="Liimatainen K."/>
            <person name="Lipzen A."/>
            <person name="Lukacs Z."/>
            <person name="Mihaltcheva S."/>
            <person name="Morgado L.N."/>
            <person name="Niskanen T."/>
            <person name="Noordeloos M.E."/>
            <person name="Ohm R.A."/>
            <person name="Ortiz-Santana B."/>
            <person name="Ovrebo C."/>
            <person name="Racz N."/>
            <person name="Riley R."/>
            <person name="Savchenko A."/>
            <person name="Shiryaev A."/>
            <person name="Soop K."/>
            <person name="Spirin V."/>
            <person name="Szebenyi C."/>
            <person name="Tomsovsky M."/>
            <person name="Tulloss R.E."/>
            <person name="Uehling J."/>
            <person name="Grigoriev I.V."/>
            <person name="Vagvolgyi C."/>
            <person name="Papp T."/>
            <person name="Martin F.M."/>
            <person name="Miettinen O."/>
            <person name="Hibbett D.S."/>
            <person name="Nagy L.G."/>
        </authorList>
    </citation>
    <scope>NUCLEOTIDE SEQUENCE [LARGE SCALE GENOMIC DNA]</scope>
    <source>
        <strain evidence="2 3">CBS 962.96</strain>
    </source>
</reference>
<keyword evidence="3" id="KW-1185">Reference proteome</keyword>
<evidence type="ECO:0000313" key="3">
    <source>
        <dbReference type="Proteomes" id="UP000297245"/>
    </source>
</evidence>
<gene>
    <name evidence="2" type="ORF">K435DRAFT_796381</name>
</gene>
<organism evidence="2 3">
    <name type="scientific">Dendrothele bispora (strain CBS 962.96)</name>
    <dbReference type="NCBI Taxonomy" id="1314807"/>
    <lineage>
        <taxon>Eukaryota</taxon>
        <taxon>Fungi</taxon>
        <taxon>Dikarya</taxon>
        <taxon>Basidiomycota</taxon>
        <taxon>Agaricomycotina</taxon>
        <taxon>Agaricomycetes</taxon>
        <taxon>Agaricomycetidae</taxon>
        <taxon>Agaricales</taxon>
        <taxon>Agaricales incertae sedis</taxon>
        <taxon>Dendrothele</taxon>
    </lineage>
</organism>
<dbReference type="Proteomes" id="UP000297245">
    <property type="component" value="Unassembled WGS sequence"/>
</dbReference>
<evidence type="ECO:0000256" key="1">
    <source>
        <dbReference type="SAM" id="MobiDB-lite"/>
    </source>
</evidence>
<feature type="compositionally biased region" description="Basic and acidic residues" evidence="1">
    <location>
        <begin position="266"/>
        <end position="275"/>
    </location>
</feature>
<proteinExistence type="predicted"/>
<evidence type="ECO:0000313" key="2">
    <source>
        <dbReference type="EMBL" id="THU97585.1"/>
    </source>
</evidence>
<feature type="region of interest" description="Disordered" evidence="1">
    <location>
        <begin position="266"/>
        <end position="289"/>
    </location>
</feature>